<dbReference type="EC" id="4.1.1.36" evidence="3"/>
<evidence type="ECO:0000259" key="6">
    <source>
        <dbReference type="Pfam" id="PF04127"/>
    </source>
</evidence>
<keyword evidence="3 4" id="KW-0285">Flavoprotein</keyword>
<dbReference type="UniPathway" id="UPA00241">
    <property type="reaction ID" value="UER00353"/>
</dbReference>
<protein>
    <recommendedName>
        <fullName evidence="3">Coenzyme A biosynthesis bifunctional protein CoaBC</fullName>
    </recommendedName>
    <alternativeName>
        <fullName evidence="3">DNA/pantothenate metabolism flavoprotein</fullName>
    </alternativeName>
    <alternativeName>
        <fullName evidence="3">Phosphopantothenoylcysteine synthetase/decarboxylase</fullName>
        <shortName evidence="3">PPCS-PPCDC</shortName>
    </alternativeName>
    <domain>
        <recommendedName>
            <fullName evidence="3">Phosphopantothenoylcysteine decarboxylase</fullName>
            <shortName evidence="3">PPC decarboxylase</shortName>
            <shortName evidence="3">PPC-DC</shortName>
            <ecNumber evidence="3">4.1.1.36</ecNumber>
        </recommendedName>
        <alternativeName>
            <fullName evidence="3">CoaC</fullName>
        </alternativeName>
    </domain>
    <domain>
        <recommendedName>
            <fullName evidence="3">Phosphopantothenate--cysteine ligase</fullName>
            <ecNumber evidence="3">6.3.2.5</ecNumber>
        </recommendedName>
        <alternativeName>
            <fullName evidence="3">CoaB</fullName>
        </alternativeName>
        <alternativeName>
            <fullName evidence="3">Phosphopantothenoylcysteine synthetase</fullName>
            <shortName evidence="3">PPC synthetase</shortName>
            <shortName evidence="3">PPC-S</shortName>
        </alternativeName>
    </domain>
</protein>
<evidence type="ECO:0000256" key="1">
    <source>
        <dbReference type="ARBA" id="ARBA00022793"/>
    </source>
</evidence>
<dbReference type="GO" id="GO:0004633">
    <property type="term" value="F:phosphopantothenoylcysteine decarboxylase activity"/>
    <property type="evidence" value="ECO:0007669"/>
    <property type="project" value="UniProtKB-UniRule"/>
</dbReference>
<feature type="domain" description="Flavoprotein" evidence="5">
    <location>
        <begin position="5"/>
        <end position="179"/>
    </location>
</feature>
<dbReference type="AlphaFoldDB" id="A0A1J4SBK7"/>
<comment type="similarity">
    <text evidence="3 4">In the C-terminal section; belongs to the PPC synthetase family.</text>
</comment>
<comment type="caution">
    <text evidence="7">The sequence shown here is derived from an EMBL/GenBank/DDBJ whole genome shotgun (WGS) entry which is preliminary data.</text>
</comment>
<dbReference type="NCBIfam" id="TIGR00521">
    <property type="entry name" value="coaBC_dfp"/>
    <property type="match status" value="1"/>
</dbReference>
<keyword evidence="3 4" id="KW-0288">FMN</keyword>
<dbReference type="GO" id="GO:0046872">
    <property type="term" value="F:metal ion binding"/>
    <property type="evidence" value="ECO:0007669"/>
    <property type="project" value="UniProtKB-KW"/>
</dbReference>
<comment type="pathway">
    <text evidence="3 4">Cofactor biosynthesis; coenzyme A biosynthesis; CoA from (R)-pantothenate: step 2/5.</text>
</comment>
<dbReference type="InterPro" id="IPR007085">
    <property type="entry name" value="DNA/pantothenate-metab_flavo_C"/>
</dbReference>
<keyword evidence="3" id="KW-0511">Multifunctional enzyme</keyword>
<gene>
    <name evidence="3" type="primary">coaBC</name>
    <name evidence="7" type="ORF">AUJ66_05545</name>
</gene>
<feature type="region of interest" description="Phosphopantothenoylcysteine decarboxylase" evidence="3">
    <location>
        <begin position="1"/>
        <end position="191"/>
    </location>
</feature>
<reference evidence="7 8" key="1">
    <citation type="journal article" date="2016" name="Environ. Microbiol.">
        <title>Genomic resolution of a cold subsurface aquifer community provides metabolic insights for novel microbes adapted to high CO concentrations.</title>
        <authorList>
            <person name="Probst A.J."/>
            <person name="Castelle C.J."/>
            <person name="Singh A."/>
            <person name="Brown C.T."/>
            <person name="Anantharaman K."/>
            <person name="Sharon I."/>
            <person name="Hug L.A."/>
            <person name="Burstein D."/>
            <person name="Emerson J.B."/>
            <person name="Thomas B.C."/>
            <person name="Banfield J.F."/>
        </authorList>
    </citation>
    <scope>NUCLEOTIDE SEQUENCE [LARGE SCALE GENOMIC DNA]</scope>
    <source>
        <strain evidence="7">CG1_02_38_46</strain>
    </source>
</reference>
<dbReference type="SUPFAM" id="SSF102645">
    <property type="entry name" value="CoaB-like"/>
    <property type="match status" value="1"/>
</dbReference>
<evidence type="ECO:0000313" key="7">
    <source>
        <dbReference type="EMBL" id="OIN96680.1"/>
    </source>
</evidence>
<feature type="binding site" evidence="3">
    <location>
        <position position="341"/>
    </location>
    <ligand>
        <name>CTP</name>
        <dbReference type="ChEBI" id="CHEBI:37563"/>
    </ligand>
</feature>
<dbReference type="Pfam" id="PF04127">
    <property type="entry name" value="DFP"/>
    <property type="match status" value="1"/>
</dbReference>
<dbReference type="EC" id="6.3.2.5" evidence="3"/>
<dbReference type="Gene3D" id="3.40.50.1950">
    <property type="entry name" value="Flavin prenyltransferase-like"/>
    <property type="match status" value="1"/>
</dbReference>
<comment type="catalytic activity">
    <reaction evidence="3 4">
        <text>(R)-4'-phosphopantothenate + L-cysteine + CTP = N-[(R)-4-phosphopantothenoyl]-L-cysteine + CMP + diphosphate + H(+)</text>
        <dbReference type="Rhea" id="RHEA:19397"/>
        <dbReference type="ChEBI" id="CHEBI:10986"/>
        <dbReference type="ChEBI" id="CHEBI:15378"/>
        <dbReference type="ChEBI" id="CHEBI:33019"/>
        <dbReference type="ChEBI" id="CHEBI:35235"/>
        <dbReference type="ChEBI" id="CHEBI:37563"/>
        <dbReference type="ChEBI" id="CHEBI:59458"/>
        <dbReference type="ChEBI" id="CHEBI:60377"/>
        <dbReference type="EC" id="6.3.2.5"/>
    </reaction>
</comment>
<feature type="region of interest" description="Phosphopantothenate--cysteine ligase" evidence="3">
    <location>
        <begin position="192"/>
        <end position="394"/>
    </location>
</feature>
<proteinExistence type="inferred from homology"/>
<comment type="similarity">
    <text evidence="3 4">In the N-terminal section; belongs to the HFCD (homo-oligomeric flavin containing Cys decarboxylase) superfamily.</text>
</comment>
<organism evidence="7 8">
    <name type="scientific">Candidatus Desantisbacteria bacterium CG1_02_38_46</name>
    <dbReference type="NCBI Taxonomy" id="1817893"/>
    <lineage>
        <taxon>Bacteria</taxon>
        <taxon>Candidatus Desantisiibacteriota</taxon>
    </lineage>
</organism>
<dbReference type="PANTHER" id="PTHR14359">
    <property type="entry name" value="HOMO-OLIGOMERIC FLAVIN CONTAINING CYS DECARBOXYLASE FAMILY"/>
    <property type="match status" value="1"/>
</dbReference>
<dbReference type="PROSITE" id="PS51257">
    <property type="entry name" value="PROKAR_LIPOPROTEIN"/>
    <property type="match status" value="1"/>
</dbReference>
<dbReference type="SUPFAM" id="SSF52507">
    <property type="entry name" value="Homo-oligomeric flavin-containing Cys decarboxylases, HFCD"/>
    <property type="match status" value="1"/>
</dbReference>
<dbReference type="Proteomes" id="UP000182278">
    <property type="component" value="Unassembled WGS sequence"/>
</dbReference>
<comment type="function">
    <text evidence="4">Catalyzes two steps in the biosynthesis of coenzyme A. In the first step cysteine is conjugated to 4'-phosphopantothenate to form 4-phosphopantothenoylcysteine, in the latter compound is decarboxylated to form 4'-phosphopantotheine.</text>
</comment>
<dbReference type="GO" id="GO:0015941">
    <property type="term" value="P:pantothenate catabolic process"/>
    <property type="evidence" value="ECO:0007669"/>
    <property type="project" value="InterPro"/>
</dbReference>
<feature type="binding site" evidence="3">
    <location>
        <position position="337"/>
    </location>
    <ligand>
        <name>CTP</name>
        <dbReference type="ChEBI" id="CHEBI:37563"/>
    </ligand>
</feature>
<evidence type="ECO:0000256" key="4">
    <source>
        <dbReference type="RuleBase" id="RU364078"/>
    </source>
</evidence>
<dbReference type="InterPro" id="IPR003382">
    <property type="entry name" value="Flavoprotein"/>
</dbReference>
<dbReference type="GO" id="GO:0010181">
    <property type="term" value="F:FMN binding"/>
    <property type="evidence" value="ECO:0007669"/>
    <property type="project" value="UniProtKB-UniRule"/>
</dbReference>
<dbReference type="EMBL" id="MNUO01000084">
    <property type="protein sequence ID" value="OIN96680.1"/>
    <property type="molecule type" value="Genomic_DNA"/>
</dbReference>
<keyword evidence="3" id="KW-0479">Metal-binding</keyword>
<evidence type="ECO:0000313" key="8">
    <source>
        <dbReference type="Proteomes" id="UP000182278"/>
    </source>
</evidence>
<feature type="binding site" evidence="3">
    <location>
        <position position="323"/>
    </location>
    <ligand>
        <name>CTP</name>
        <dbReference type="ChEBI" id="CHEBI:37563"/>
    </ligand>
</feature>
<keyword evidence="3" id="KW-0460">Magnesium</keyword>
<dbReference type="InterPro" id="IPR005252">
    <property type="entry name" value="CoaBC"/>
</dbReference>
<evidence type="ECO:0000256" key="3">
    <source>
        <dbReference type="HAMAP-Rule" id="MF_02225"/>
    </source>
</evidence>
<dbReference type="InterPro" id="IPR036551">
    <property type="entry name" value="Flavin_trans-like"/>
</dbReference>
<feature type="binding site" evidence="3">
    <location>
        <position position="290"/>
    </location>
    <ligand>
        <name>CTP</name>
        <dbReference type="ChEBI" id="CHEBI:37563"/>
    </ligand>
</feature>
<accession>A0A1J4SBK7</accession>
<dbReference type="Gene3D" id="3.40.50.10300">
    <property type="entry name" value="CoaB-like"/>
    <property type="match status" value="1"/>
</dbReference>
<dbReference type="STRING" id="1817893.AUJ66_05545"/>
<keyword evidence="3 4" id="KW-0436">Ligase</keyword>
<evidence type="ECO:0000256" key="2">
    <source>
        <dbReference type="ARBA" id="ARBA00023239"/>
    </source>
</evidence>
<dbReference type="Pfam" id="PF02441">
    <property type="entry name" value="Flavoprotein"/>
    <property type="match status" value="1"/>
</dbReference>
<feature type="active site" description="Proton donor" evidence="3">
    <location>
        <position position="159"/>
    </location>
</feature>
<keyword evidence="1 3" id="KW-0210">Decarboxylase</keyword>
<keyword evidence="2 3" id="KW-0456">Lyase</keyword>
<comment type="pathway">
    <text evidence="3 4">Cofactor biosynthesis; coenzyme A biosynthesis; CoA from (R)-pantothenate: step 3/5.</text>
</comment>
<feature type="domain" description="DNA/pantothenate metabolism flavoprotein C-terminal" evidence="6">
    <location>
        <begin position="187"/>
        <end position="393"/>
    </location>
</feature>
<evidence type="ECO:0000259" key="5">
    <source>
        <dbReference type="Pfam" id="PF02441"/>
    </source>
</evidence>
<name>A0A1J4SBK7_9BACT</name>
<comment type="catalytic activity">
    <reaction evidence="3 4">
        <text>N-[(R)-4-phosphopantothenoyl]-L-cysteine + H(+) = (R)-4'-phosphopantetheine + CO2</text>
        <dbReference type="Rhea" id="RHEA:16793"/>
        <dbReference type="ChEBI" id="CHEBI:15378"/>
        <dbReference type="ChEBI" id="CHEBI:16526"/>
        <dbReference type="ChEBI" id="CHEBI:59458"/>
        <dbReference type="ChEBI" id="CHEBI:61723"/>
        <dbReference type="EC" id="4.1.1.36"/>
    </reaction>
</comment>
<dbReference type="HAMAP" id="MF_02225">
    <property type="entry name" value="CoaBC"/>
    <property type="match status" value="1"/>
</dbReference>
<dbReference type="PANTHER" id="PTHR14359:SF6">
    <property type="entry name" value="PHOSPHOPANTOTHENOYLCYSTEINE DECARBOXYLASE"/>
    <property type="match status" value="1"/>
</dbReference>
<feature type="binding site" evidence="3">
    <location>
        <position position="280"/>
    </location>
    <ligand>
        <name>CTP</name>
        <dbReference type="ChEBI" id="CHEBI:37563"/>
    </ligand>
</feature>
<dbReference type="GO" id="GO:0015937">
    <property type="term" value="P:coenzyme A biosynthetic process"/>
    <property type="evidence" value="ECO:0007669"/>
    <property type="project" value="UniProtKB-UniRule"/>
</dbReference>
<comment type="cofactor">
    <cofactor evidence="3">
        <name>Mg(2+)</name>
        <dbReference type="ChEBI" id="CHEBI:18420"/>
    </cofactor>
</comment>
<dbReference type="GO" id="GO:0071513">
    <property type="term" value="C:phosphopantothenoylcysteine decarboxylase complex"/>
    <property type="evidence" value="ECO:0007669"/>
    <property type="project" value="TreeGrafter"/>
</dbReference>
<dbReference type="InterPro" id="IPR035929">
    <property type="entry name" value="CoaB-like_sf"/>
</dbReference>
<comment type="function">
    <text evidence="3">Catalyzes two sequential steps in the biosynthesis of coenzyme A. In the first step cysteine is conjugated to 4'-phosphopantothenate to form 4-phosphopantothenoylcysteine. In the second step the latter compound is decarboxylated to form 4'-phosphopantotheine.</text>
</comment>
<comment type="caution">
    <text evidence="3">Lacks conserved residue(s) required for the propagation of feature annotation.</text>
</comment>
<sequence>MLKGKEIVLGVTGSIACYKSVDLVSRLRKLGANVNVIMTGNATEFVSVITFQTISCNSVYADMFKPIGIREHEIKHISLAKRADIIIVAPATANIISKLAWGIADDPLSATVLACRCTILVAPAMNESMYRNPILQENIRKLKKRGFRFIGPASGNLACDEEGEGRMVEPEEIVEEIVALIGVKQDLEGKKILVTAGPTREFIDPVRYISNPSSGKMGFALAQEARDRGGKVVLISGPTNLALPDGVKFMQVLSAEEMEKEVLHHFDDSDIVIMSAAVSDWKPSVRVKEKIKMKDELNLRIESTSDILAELGKRKGKRILVGFALETENLIKNAKEKLKEKNLDLIVANKIKGNYPFGSDTNKVVFIERNGKVTSFPKLHKSEIARRILDRIKP</sequence>
<comment type="cofactor">
    <cofactor evidence="3">
        <name>FMN</name>
        <dbReference type="ChEBI" id="CHEBI:58210"/>
    </cofactor>
    <text evidence="3">Binds 1 FMN per subunit.</text>
</comment>
<dbReference type="GO" id="GO:0004632">
    <property type="term" value="F:phosphopantothenate--cysteine ligase activity"/>
    <property type="evidence" value="ECO:0007669"/>
    <property type="project" value="UniProtKB-UniRule"/>
</dbReference>